<reference evidence="1 2" key="1">
    <citation type="submission" date="2016-08" db="EMBL/GenBank/DDBJ databases">
        <title>New Insights into Marine Group III Euryarchaeota, from dark to light.</title>
        <authorList>
            <person name="Haro-Moreno J.M."/>
            <person name="Rodriguez-Valera F."/>
            <person name="Lopez-Garcia P."/>
            <person name="Moreira D."/>
            <person name="Martin-Cuadrado A.B."/>
        </authorList>
    </citation>
    <scope>NUCLEOTIDE SEQUENCE [LARGE SCALE GENOMIC DNA]</scope>
    <source>
        <strain evidence="1">CG-Epi1</strain>
    </source>
</reference>
<evidence type="ECO:0000313" key="2">
    <source>
        <dbReference type="Proteomes" id="UP000183080"/>
    </source>
</evidence>
<sequence>MVDYPLASSEKVLNQSVDRYSKNKFPVYRFVPGLHPHPVNSPEGHSYGLEDEDVEKWNSDDWKYNDDYLYGIDLYNYHFYWEAHEAWEGLWLAAVRRSSEHMFIQGLIKTGAALLKVRMASFEIQDLIGARTLSKSGMDLLSRVGVSKFMGLDIVSYLESYYEFISPIFDNRIPDIDQKTPRIVLDF</sequence>
<evidence type="ECO:0000313" key="1">
    <source>
        <dbReference type="EMBL" id="OIR20765.1"/>
    </source>
</evidence>
<dbReference type="AlphaFoldDB" id="A0A1J5TWA3"/>
<dbReference type="EMBL" id="MIZA01000008">
    <property type="protein sequence ID" value="OIR20765.1"/>
    <property type="molecule type" value="Genomic_DNA"/>
</dbReference>
<dbReference type="Proteomes" id="UP000183080">
    <property type="component" value="Unassembled WGS sequence"/>
</dbReference>
<dbReference type="InterPro" id="IPR023203">
    <property type="entry name" value="TTHA0068_sf"/>
</dbReference>
<organism evidence="1 2">
    <name type="scientific">Marine Group III euryarchaeote CG-Epi1</name>
    <dbReference type="NCBI Taxonomy" id="1888995"/>
    <lineage>
        <taxon>Archaea</taxon>
        <taxon>Methanobacteriati</taxon>
        <taxon>Thermoplasmatota</taxon>
        <taxon>Thermoplasmata</taxon>
        <taxon>Candidatus Thermoprofundales</taxon>
    </lineage>
</organism>
<dbReference type="Gene3D" id="1.10.3450.10">
    <property type="entry name" value="TTHA0068-like"/>
    <property type="match status" value="1"/>
</dbReference>
<dbReference type="STRING" id="1888995.BD935_04570"/>
<comment type="caution">
    <text evidence="1">The sequence shown here is derived from an EMBL/GenBank/DDBJ whole genome shotgun (WGS) entry which is preliminary data.</text>
</comment>
<dbReference type="SUPFAM" id="SSF140663">
    <property type="entry name" value="TTHA0068-like"/>
    <property type="match status" value="1"/>
</dbReference>
<dbReference type="InterPro" id="IPR005500">
    <property type="entry name" value="DUF309"/>
</dbReference>
<dbReference type="Pfam" id="PF03745">
    <property type="entry name" value="DUF309"/>
    <property type="match status" value="1"/>
</dbReference>
<name>A0A1J5TWA3_9ARCH</name>
<protein>
    <recommendedName>
        <fullName evidence="3">DUF309 domain-containing protein</fullName>
    </recommendedName>
</protein>
<gene>
    <name evidence="1" type="ORF">BD935_04570</name>
</gene>
<evidence type="ECO:0008006" key="3">
    <source>
        <dbReference type="Google" id="ProtNLM"/>
    </source>
</evidence>
<accession>A0A1J5TWA3</accession>
<proteinExistence type="predicted"/>